<dbReference type="AlphaFoldDB" id="A0A645HX87"/>
<proteinExistence type="predicted"/>
<comment type="caution">
    <text evidence="1">The sequence shown here is derived from an EMBL/GenBank/DDBJ whole genome shotgun (WGS) entry which is preliminary data.</text>
</comment>
<gene>
    <name evidence="1" type="ORF">SDC9_190755</name>
</gene>
<sequence length="114" mass="12327">MLWHQLPEARTVFDVDLKGFKVPVVDPDHPGACLKGRADLCRVVGLHQGGQAQSVGNADIFRQGFCVKERADQQNSVCPDDSGLVNLIGVNGKILSDNRNAHRPLDSAQIIVTA</sequence>
<accession>A0A645HX87</accession>
<dbReference type="EMBL" id="VSSQ01101444">
    <property type="protein sequence ID" value="MPN43196.1"/>
    <property type="molecule type" value="Genomic_DNA"/>
</dbReference>
<organism evidence="1">
    <name type="scientific">bioreactor metagenome</name>
    <dbReference type="NCBI Taxonomy" id="1076179"/>
    <lineage>
        <taxon>unclassified sequences</taxon>
        <taxon>metagenomes</taxon>
        <taxon>ecological metagenomes</taxon>
    </lineage>
</organism>
<protein>
    <submittedName>
        <fullName evidence="1">Uncharacterized protein</fullName>
    </submittedName>
</protein>
<reference evidence="1" key="1">
    <citation type="submission" date="2019-08" db="EMBL/GenBank/DDBJ databases">
        <authorList>
            <person name="Kucharzyk K."/>
            <person name="Murdoch R.W."/>
            <person name="Higgins S."/>
            <person name="Loffler F."/>
        </authorList>
    </citation>
    <scope>NUCLEOTIDE SEQUENCE</scope>
</reference>
<name>A0A645HX87_9ZZZZ</name>
<evidence type="ECO:0000313" key="1">
    <source>
        <dbReference type="EMBL" id="MPN43196.1"/>
    </source>
</evidence>